<dbReference type="Gene3D" id="3.40.50.300">
    <property type="entry name" value="P-loop containing nucleotide triphosphate hydrolases"/>
    <property type="match status" value="1"/>
</dbReference>
<dbReference type="PROSITE" id="PS00211">
    <property type="entry name" value="ABC_TRANSPORTER_1"/>
    <property type="match status" value="1"/>
</dbReference>
<dbReference type="PROSITE" id="PS50893">
    <property type="entry name" value="ABC_TRANSPORTER_2"/>
    <property type="match status" value="1"/>
</dbReference>
<dbReference type="EMBL" id="RZOA01000013">
    <property type="protein sequence ID" value="KAA8822981.1"/>
    <property type="molecule type" value="Genomic_DNA"/>
</dbReference>
<dbReference type="Proteomes" id="UP000345527">
    <property type="component" value="Unassembled WGS sequence"/>
</dbReference>
<protein>
    <submittedName>
        <fullName evidence="7">ATP-binding cassette domain-containing protein</fullName>
    </submittedName>
</protein>
<reference evidence="8 9" key="1">
    <citation type="journal article" date="2019" name="Syst. Appl. Microbiol.">
        <title>Characterization of Bifidobacterium species in feaces of the Egyptian fruit bat: Description of B. vespertilionis sp. nov. and B. rousetti sp. nov.</title>
        <authorList>
            <person name="Modesto M."/>
            <person name="Satti M."/>
            <person name="Watanabe K."/>
            <person name="Puglisi E."/>
            <person name="Morelli L."/>
            <person name="Huang C.-H."/>
            <person name="Liou J.-S."/>
            <person name="Miyashita M."/>
            <person name="Tamura T."/>
            <person name="Saito S."/>
            <person name="Mori K."/>
            <person name="Huang L."/>
            <person name="Sciavilla P."/>
            <person name="Sandri C."/>
            <person name="Spiezio C."/>
            <person name="Vitali F."/>
            <person name="Cavalieri D."/>
            <person name="Perpetuini G."/>
            <person name="Tofalo R."/>
            <person name="Bonetti A."/>
            <person name="Arita M."/>
            <person name="Mattarelli P."/>
        </authorList>
    </citation>
    <scope>NUCLEOTIDE SEQUENCE [LARGE SCALE GENOMIC DNA]</scope>
    <source>
        <strain evidence="6 9">RST16</strain>
        <strain evidence="7 8">RST8</strain>
    </source>
</reference>
<dbReference type="GO" id="GO:0005524">
    <property type="term" value="F:ATP binding"/>
    <property type="evidence" value="ECO:0007669"/>
    <property type="project" value="UniProtKB-KW"/>
</dbReference>
<keyword evidence="9" id="KW-1185">Reference proteome</keyword>
<evidence type="ECO:0000313" key="6">
    <source>
        <dbReference type="EMBL" id="KAA8818847.1"/>
    </source>
</evidence>
<feature type="domain" description="ABC transporter" evidence="5">
    <location>
        <begin position="10"/>
        <end position="240"/>
    </location>
</feature>
<dbReference type="EMBL" id="RZNZ01000013">
    <property type="protein sequence ID" value="KAA8818847.1"/>
    <property type="molecule type" value="Genomic_DNA"/>
</dbReference>
<sequence>MTVSPFPNGLVCSDVSFRYGRTRVLHNVSFAIGRGVTGLLGANGAGKTTLLNVLSTLKRPHGGTVSVAGHDVSTAQGREDARLSLGYLPQRFELMGFSSLEDNVAYSAWSHGLPERLVPRAVDDALAAVDLLDRRAMRARQLSGGQRQRLAIACAVAHRPEVILLDEPTAGVDPMQRANIRELVTRLGAQATVLLSTHIIDDVSRGADRLLIMVGGRIAFAGDVTDRSVGGPDGNVPVNDEDRTRAIEELFLRVSARG</sequence>
<name>A0A5J5DTI4_9BIFI</name>
<proteinExistence type="inferred from homology"/>
<dbReference type="InterPro" id="IPR003593">
    <property type="entry name" value="AAA+_ATPase"/>
</dbReference>
<dbReference type="PANTHER" id="PTHR43335:SF2">
    <property type="entry name" value="ABC TRANSPORTER, ATP-BINDING PROTEIN"/>
    <property type="match status" value="1"/>
</dbReference>
<dbReference type="PANTHER" id="PTHR43335">
    <property type="entry name" value="ABC TRANSPORTER, ATP-BINDING PROTEIN"/>
    <property type="match status" value="1"/>
</dbReference>
<dbReference type="SUPFAM" id="SSF52540">
    <property type="entry name" value="P-loop containing nucleoside triphosphate hydrolases"/>
    <property type="match status" value="1"/>
</dbReference>
<evidence type="ECO:0000256" key="2">
    <source>
        <dbReference type="ARBA" id="ARBA00022448"/>
    </source>
</evidence>
<evidence type="ECO:0000256" key="4">
    <source>
        <dbReference type="ARBA" id="ARBA00022840"/>
    </source>
</evidence>
<dbReference type="Pfam" id="PF00005">
    <property type="entry name" value="ABC_tran"/>
    <property type="match status" value="1"/>
</dbReference>
<gene>
    <name evidence="7" type="ORF">EM848_07350</name>
    <name evidence="6" type="ORF">EMO90_09290</name>
</gene>
<keyword evidence="4 7" id="KW-0067">ATP-binding</keyword>
<dbReference type="InterPro" id="IPR003439">
    <property type="entry name" value="ABC_transporter-like_ATP-bd"/>
</dbReference>
<dbReference type="OrthoDB" id="9804819at2"/>
<dbReference type="SMART" id="SM00382">
    <property type="entry name" value="AAA"/>
    <property type="match status" value="1"/>
</dbReference>
<organism evidence="7 8">
    <name type="scientific">Bifidobacterium vespertilionis</name>
    <dbReference type="NCBI Taxonomy" id="2562524"/>
    <lineage>
        <taxon>Bacteria</taxon>
        <taxon>Bacillati</taxon>
        <taxon>Actinomycetota</taxon>
        <taxon>Actinomycetes</taxon>
        <taxon>Bifidobacteriales</taxon>
        <taxon>Bifidobacteriaceae</taxon>
        <taxon>Bifidobacterium</taxon>
    </lineage>
</organism>
<evidence type="ECO:0000256" key="1">
    <source>
        <dbReference type="ARBA" id="ARBA00005417"/>
    </source>
</evidence>
<evidence type="ECO:0000313" key="8">
    <source>
        <dbReference type="Proteomes" id="UP000345527"/>
    </source>
</evidence>
<keyword evidence="3" id="KW-0547">Nucleotide-binding</keyword>
<evidence type="ECO:0000259" key="5">
    <source>
        <dbReference type="PROSITE" id="PS50893"/>
    </source>
</evidence>
<dbReference type="AlphaFoldDB" id="A0A5J5DTI4"/>
<comment type="caution">
    <text evidence="7">The sequence shown here is derived from an EMBL/GenBank/DDBJ whole genome shotgun (WGS) entry which is preliminary data.</text>
</comment>
<dbReference type="InterPro" id="IPR017871">
    <property type="entry name" value="ABC_transporter-like_CS"/>
</dbReference>
<comment type="similarity">
    <text evidence="1">Belongs to the ABC transporter superfamily.</text>
</comment>
<evidence type="ECO:0000313" key="9">
    <source>
        <dbReference type="Proteomes" id="UP000374630"/>
    </source>
</evidence>
<evidence type="ECO:0000313" key="7">
    <source>
        <dbReference type="EMBL" id="KAA8822981.1"/>
    </source>
</evidence>
<accession>A0A5J5DTI4</accession>
<dbReference type="GO" id="GO:0016887">
    <property type="term" value="F:ATP hydrolysis activity"/>
    <property type="evidence" value="ECO:0007669"/>
    <property type="project" value="InterPro"/>
</dbReference>
<dbReference type="Proteomes" id="UP000374630">
    <property type="component" value="Unassembled WGS sequence"/>
</dbReference>
<dbReference type="RefSeq" id="WP_150354289.1">
    <property type="nucleotide sequence ID" value="NZ_RZNZ01000013.1"/>
</dbReference>
<keyword evidence="2" id="KW-0813">Transport</keyword>
<evidence type="ECO:0000256" key="3">
    <source>
        <dbReference type="ARBA" id="ARBA00022741"/>
    </source>
</evidence>
<dbReference type="InterPro" id="IPR027417">
    <property type="entry name" value="P-loop_NTPase"/>
</dbReference>